<protein>
    <submittedName>
        <fullName evidence="1">Uncharacterized protein</fullName>
    </submittedName>
</protein>
<name>A0A1E5L7N2_9FIRM</name>
<accession>A0A1E5L7N2</accession>
<reference evidence="1 2" key="1">
    <citation type="submission" date="2016-09" db="EMBL/GenBank/DDBJ databases">
        <title>Desulfuribacillus arsenicus sp. nov., an obligately anaerobic, dissimilatory arsenic- and antimonate-reducing bacterium isolated from anoxic sediments.</title>
        <authorList>
            <person name="Abin C.A."/>
            <person name="Hollibaugh J.T."/>
        </authorList>
    </citation>
    <scope>NUCLEOTIDE SEQUENCE [LARGE SCALE GENOMIC DNA]</scope>
    <source>
        <strain evidence="1 2">MLFW-2</strain>
    </source>
</reference>
<comment type="caution">
    <text evidence="1">The sequence shown here is derived from an EMBL/GenBank/DDBJ whole genome shotgun (WGS) entry which is preliminary data.</text>
</comment>
<dbReference type="STRING" id="1390249.BHU72_14610"/>
<organism evidence="1 2">
    <name type="scientific">Desulfuribacillus stibiiarsenatis</name>
    <dbReference type="NCBI Taxonomy" id="1390249"/>
    <lineage>
        <taxon>Bacteria</taxon>
        <taxon>Bacillati</taxon>
        <taxon>Bacillota</taxon>
        <taxon>Desulfuribacillia</taxon>
        <taxon>Desulfuribacillales</taxon>
        <taxon>Desulfuribacillaceae</taxon>
        <taxon>Desulfuribacillus</taxon>
    </lineage>
</organism>
<evidence type="ECO:0000313" key="2">
    <source>
        <dbReference type="Proteomes" id="UP000095255"/>
    </source>
</evidence>
<keyword evidence="2" id="KW-1185">Reference proteome</keyword>
<dbReference type="AlphaFoldDB" id="A0A1E5L7N2"/>
<gene>
    <name evidence="1" type="ORF">BHU72_14610</name>
</gene>
<evidence type="ECO:0000313" key="1">
    <source>
        <dbReference type="EMBL" id="OEH86058.1"/>
    </source>
</evidence>
<dbReference type="Proteomes" id="UP000095255">
    <property type="component" value="Unassembled WGS sequence"/>
</dbReference>
<sequence>MTEEVYNYLNSLSDQRLLTKQAIKWAEQDLAFSSNQLTNTHQNQRSNELQISREIADLKSIVLSLSVEIQRLSNQGFVMNHQYPVNTEIDKPMERLSNDICYNVIDDEDSEYGY</sequence>
<proteinExistence type="predicted"/>
<dbReference type="EMBL" id="MJAT01000008">
    <property type="protein sequence ID" value="OEH86058.1"/>
    <property type="molecule type" value="Genomic_DNA"/>
</dbReference>